<evidence type="ECO:0000313" key="3">
    <source>
        <dbReference type="EMBL" id="SUZ71234.1"/>
    </source>
</evidence>
<accession>A0A381PX72</accession>
<name>A0A381PX72_9ZZZZ</name>
<dbReference type="Pfam" id="PF04909">
    <property type="entry name" value="Amidohydro_2"/>
    <property type="match status" value="1"/>
</dbReference>
<keyword evidence="1" id="KW-0456">Lyase</keyword>
<dbReference type="AlphaFoldDB" id="A0A381PX72"/>
<dbReference type="GO" id="GO:0016787">
    <property type="term" value="F:hydrolase activity"/>
    <property type="evidence" value="ECO:0007669"/>
    <property type="project" value="InterPro"/>
</dbReference>
<dbReference type="PANTHER" id="PTHR21240:SF28">
    <property type="entry name" value="ISO-OROTATE DECARBOXYLASE (EUROFUNG)"/>
    <property type="match status" value="1"/>
</dbReference>
<dbReference type="Gene3D" id="3.20.20.140">
    <property type="entry name" value="Metal-dependent hydrolases"/>
    <property type="match status" value="1"/>
</dbReference>
<dbReference type="GO" id="GO:0016831">
    <property type="term" value="F:carboxy-lyase activity"/>
    <property type="evidence" value="ECO:0007669"/>
    <property type="project" value="InterPro"/>
</dbReference>
<protein>
    <recommendedName>
        <fullName evidence="2">Amidohydrolase-related domain-containing protein</fullName>
    </recommendedName>
</protein>
<dbReference type="EMBL" id="UINC01001115">
    <property type="protein sequence ID" value="SUZ71234.1"/>
    <property type="molecule type" value="Genomic_DNA"/>
</dbReference>
<dbReference type="GO" id="GO:0005737">
    <property type="term" value="C:cytoplasm"/>
    <property type="evidence" value="ECO:0007669"/>
    <property type="project" value="TreeGrafter"/>
</dbReference>
<evidence type="ECO:0000256" key="1">
    <source>
        <dbReference type="ARBA" id="ARBA00023239"/>
    </source>
</evidence>
<gene>
    <name evidence="3" type="ORF">METZ01_LOCUS24088</name>
</gene>
<sequence>MSNQPYILITADTHAGGSHSQYRDYLEPKYRDQFDEWRGGYANPSEEHYGSKKLRNWDLDIRTADQNSQGVVGEVVFPNTVPPFYTESVVTAHPPSHEEYELYLAGIRAHNRWLVDFCAEDPDRRAGVGLILPNDLDEAVKDIQFIAESGLRGGVLLPTVPPDCNWVPPIYDPVWDRVFAAIQDHDLVINQHSGQGSPRYQETIVGEAIWITEVIFYSQSGFRHLLMSGVFERFPGLRYIMTESGCAWVGPLLDQLDRLHMGMKRGAIGEMKYEDRWPLNDLPSESAARSCWYGASFPGKSELEGIDRIGVDRVLWGNDYPHYEGTFPYNLESLRLTFSDIPESTRRSLLGENAANLYGFDLEKLRPLADVHGPTPEEVNEALTRDEIPRDSSCGIFHAALAKTAG</sequence>
<organism evidence="3">
    <name type="scientific">marine metagenome</name>
    <dbReference type="NCBI Taxonomy" id="408172"/>
    <lineage>
        <taxon>unclassified sequences</taxon>
        <taxon>metagenomes</taxon>
        <taxon>ecological metagenomes</taxon>
    </lineage>
</organism>
<proteinExistence type="predicted"/>
<dbReference type="InterPro" id="IPR032466">
    <property type="entry name" value="Metal_Hydrolase"/>
</dbReference>
<evidence type="ECO:0000259" key="2">
    <source>
        <dbReference type="Pfam" id="PF04909"/>
    </source>
</evidence>
<dbReference type="InterPro" id="IPR032465">
    <property type="entry name" value="ACMSD"/>
</dbReference>
<reference evidence="3" key="1">
    <citation type="submission" date="2018-05" db="EMBL/GenBank/DDBJ databases">
        <authorList>
            <person name="Lanie J.A."/>
            <person name="Ng W.-L."/>
            <person name="Kazmierczak K.M."/>
            <person name="Andrzejewski T.M."/>
            <person name="Davidsen T.M."/>
            <person name="Wayne K.J."/>
            <person name="Tettelin H."/>
            <person name="Glass J.I."/>
            <person name="Rusch D."/>
            <person name="Podicherti R."/>
            <person name="Tsui H.-C.T."/>
            <person name="Winkler M.E."/>
        </authorList>
    </citation>
    <scope>NUCLEOTIDE SEQUENCE</scope>
</reference>
<dbReference type="GO" id="GO:0019748">
    <property type="term" value="P:secondary metabolic process"/>
    <property type="evidence" value="ECO:0007669"/>
    <property type="project" value="TreeGrafter"/>
</dbReference>
<dbReference type="PANTHER" id="PTHR21240">
    <property type="entry name" value="2-AMINO-3-CARBOXYLMUCONATE-6-SEMIALDEHYDE DECARBOXYLASE"/>
    <property type="match status" value="1"/>
</dbReference>
<dbReference type="SUPFAM" id="SSF51556">
    <property type="entry name" value="Metallo-dependent hydrolases"/>
    <property type="match status" value="1"/>
</dbReference>
<dbReference type="InterPro" id="IPR006680">
    <property type="entry name" value="Amidohydro-rel"/>
</dbReference>
<feature type="domain" description="Amidohydrolase-related" evidence="2">
    <location>
        <begin position="108"/>
        <end position="360"/>
    </location>
</feature>